<protein>
    <submittedName>
        <fullName evidence="2">Uncharacterized protein</fullName>
    </submittedName>
</protein>
<reference evidence="2 3" key="2">
    <citation type="journal article" date="2012" name="Open Biol.">
        <title>Characteristics of nucleosomes and linker DNA regions on the genome of the basidiomycete Mixia osmundae revealed by mono- and dinucleosome mapping.</title>
        <authorList>
            <person name="Nishida H."/>
            <person name="Kondo S."/>
            <person name="Matsumoto T."/>
            <person name="Suzuki Y."/>
            <person name="Yoshikawa H."/>
            <person name="Taylor T.D."/>
            <person name="Sugiyama J."/>
        </authorList>
    </citation>
    <scope>NUCLEOTIDE SEQUENCE [LARGE SCALE GENOMIC DNA]</scope>
    <source>
        <strain evidence="3">CBS 9802 / IAM 14324 / JCM 22182 / KY 12970</strain>
    </source>
</reference>
<evidence type="ECO:0000313" key="2">
    <source>
        <dbReference type="EMBL" id="GAA98410.1"/>
    </source>
</evidence>
<dbReference type="OrthoDB" id="2537677at2759"/>
<feature type="compositionally biased region" description="Basic residues" evidence="1">
    <location>
        <begin position="15"/>
        <end position="31"/>
    </location>
</feature>
<dbReference type="AlphaFoldDB" id="G7E6F0"/>
<dbReference type="InParanoid" id="G7E6F0"/>
<evidence type="ECO:0000313" key="3">
    <source>
        <dbReference type="Proteomes" id="UP000009131"/>
    </source>
</evidence>
<comment type="caution">
    <text evidence="2">The sequence shown here is derived from an EMBL/GenBank/DDBJ whole genome shotgun (WGS) entry which is preliminary data.</text>
</comment>
<sequence length="184" mass="21381">MDLPKRIVQRVINRSPRRQHAAPHPQRRKPAPVRSAVHDPTRRGVITPGILAATTVNPPLPRIKPQPIEITMTIFRRRRAQLNRYVATKRLQLWRRLLEDEATLERRLRLPPSQDAPDSLSSVQYVTEHLRKLAGYYEADKARARLKVPLAMVAQAARARKRQAVYLQKRARRRQRQSARHCGL</sequence>
<dbReference type="EMBL" id="BABT02000152">
    <property type="protein sequence ID" value="GAA98410.1"/>
    <property type="molecule type" value="Genomic_DNA"/>
</dbReference>
<keyword evidence="3" id="KW-1185">Reference proteome</keyword>
<proteinExistence type="predicted"/>
<reference evidence="2 3" key="1">
    <citation type="journal article" date="2011" name="J. Gen. Appl. Microbiol.">
        <title>Draft genome sequencing of the enigmatic basidiomycete Mixia osmundae.</title>
        <authorList>
            <person name="Nishida H."/>
            <person name="Nagatsuka Y."/>
            <person name="Sugiyama J."/>
        </authorList>
    </citation>
    <scope>NUCLEOTIDE SEQUENCE [LARGE SCALE GENOMIC DNA]</scope>
    <source>
        <strain evidence="3">CBS 9802 / IAM 14324 / JCM 22182 / KY 12970</strain>
    </source>
</reference>
<accession>G7E6F0</accession>
<gene>
    <name evidence="2" type="primary">Mo05096</name>
    <name evidence="2" type="ORF">E5Q_05096</name>
</gene>
<feature type="region of interest" description="Disordered" evidence="1">
    <location>
        <begin position="13"/>
        <end position="42"/>
    </location>
</feature>
<dbReference type="HOGENOM" id="CLU_1468536_0_0_1"/>
<dbReference type="RefSeq" id="XP_014568391.1">
    <property type="nucleotide sequence ID" value="XM_014712905.1"/>
</dbReference>
<organism evidence="2 3">
    <name type="scientific">Mixia osmundae (strain CBS 9802 / IAM 14324 / JCM 22182 / KY 12970)</name>
    <dbReference type="NCBI Taxonomy" id="764103"/>
    <lineage>
        <taxon>Eukaryota</taxon>
        <taxon>Fungi</taxon>
        <taxon>Dikarya</taxon>
        <taxon>Basidiomycota</taxon>
        <taxon>Pucciniomycotina</taxon>
        <taxon>Mixiomycetes</taxon>
        <taxon>Mixiales</taxon>
        <taxon>Mixiaceae</taxon>
        <taxon>Mixia</taxon>
    </lineage>
</organism>
<dbReference type="Proteomes" id="UP000009131">
    <property type="component" value="Unassembled WGS sequence"/>
</dbReference>
<evidence type="ECO:0000256" key="1">
    <source>
        <dbReference type="SAM" id="MobiDB-lite"/>
    </source>
</evidence>
<name>G7E6F0_MIXOS</name>